<organism evidence="1 2">
    <name type="scientific">Sphingomonas parapaucimobilis NBRC 15100</name>
    <dbReference type="NCBI Taxonomy" id="1219049"/>
    <lineage>
        <taxon>Bacteria</taxon>
        <taxon>Pseudomonadati</taxon>
        <taxon>Pseudomonadota</taxon>
        <taxon>Alphaproteobacteria</taxon>
        <taxon>Sphingomonadales</taxon>
        <taxon>Sphingomonadaceae</taxon>
        <taxon>Sphingomonas</taxon>
    </lineage>
</organism>
<dbReference type="Pfam" id="PF16162">
    <property type="entry name" value="KwaB"/>
    <property type="match status" value="1"/>
</dbReference>
<accession>A0A0A1WCD2</accession>
<keyword evidence="2" id="KW-1185">Reference proteome</keyword>
<dbReference type="EMBL" id="BBPI01000099">
    <property type="protein sequence ID" value="GAM02832.1"/>
    <property type="molecule type" value="Genomic_DNA"/>
</dbReference>
<reference evidence="1 2" key="1">
    <citation type="submission" date="2014-11" db="EMBL/GenBank/DDBJ databases">
        <title>Whole genome shotgun sequence of Sphingomonas parapaucimobilis NBRC 15100.</title>
        <authorList>
            <person name="Katano-Makiyama Y."/>
            <person name="Hosoyama A."/>
            <person name="Hashimoto M."/>
            <person name="Hosoyama Y."/>
            <person name="Noguchi M."/>
            <person name="Numata M."/>
            <person name="Tsuchikane K."/>
            <person name="Hirakata S."/>
            <person name="Uohara A."/>
            <person name="Shimodaira J."/>
            <person name="Ohji S."/>
            <person name="Ichikawa N."/>
            <person name="Kimura A."/>
            <person name="Yamazoe A."/>
            <person name="Fujita N."/>
        </authorList>
    </citation>
    <scope>NUCLEOTIDE SEQUENCE [LARGE SCALE GENOMIC DNA]</scope>
    <source>
        <strain evidence="1 2">NBRC 15100</strain>
    </source>
</reference>
<evidence type="ECO:0000313" key="1">
    <source>
        <dbReference type="EMBL" id="GAM02832.1"/>
    </source>
</evidence>
<dbReference type="eggNOG" id="ENOG5032UGN">
    <property type="taxonomic scope" value="Bacteria"/>
</dbReference>
<sequence>MNLFALCRPSGALEVKRVALAQPVQAKVGGIFQGQAINFLQNVNEEVEFSGGWKPDDDEILVMNPPAEAAVIAAAQTANPISLPEIDASNFMAEGIRGLFIIDGAGPAQRVLIQAFSAQQLLSRRFTLFQSGNSFKELTEPGFTLDNGIVAILEAGKLKFKSFHRVRGIFDLQQFYREATDQDLDTFSQHSSLEIADVAAFKVVADQGIRKLVHAITKADVLNNHQVAVIAQKAAGLGINVVVQNGKLVVPADRKAIKDLFRFLDDGIYQAALSSSRYVTNSKRLLP</sequence>
<dbReference type="InterPro" id="IPR032359">
    <property type="entry name" value="KwaB-like"/>
</dbReference>
<proteinExistence type="predicted"/>
<evidence type="ECO:0000313" key="2">
    <source>
        <dbReference type="Proteomes" id="UP000032305"/>
    </source>
</evidence>
<protein>
    <recommendedName>
        <fullName evidence="3">DUF4868 domain-containing protein</fullName>
    </recommendedName>
</protein>
<evidence type="ECO:0008006" key="3">
    <source>
        <dbReference type="Google" id="ProtNLM"/>
    </source>
</evidence>
<dbReference type="AlphaFoldDB" id="A0A0A1WCD2"/>
<dbReference type="Proteomes" id="UP000032305">
    <property type="component" value="Unassembled WGS sequence"/>
</dbReference>
<name>A0A0A1WCD2_9SPHN</name>
<comment type="caution">
    <text evidence="1">The sequence shown here is derived from an EMBL/GenBank/DDBJ whole genome shotgun (WGS) entry which is preliminary data.</text>
</comment>
<gene>
    <name evidence="1" type="ORF">SP5_099_00470</name>
</gene>